<name>A0A6A4L2A7_9ERIC</name>
<feature type="transmembrane region" description="Helical" evidence="2">
    <location>
        <begin position="238"/>
        <end position="258"/>
    </location>
</feature>
<comment type="subcellular location">
    <subcellularLocation>
        <location evidence="1">Membrane</location>
        <topology evidence="1">Multi-pass membrane protein</topology>
    </subcellularLocation>
</comment>
<dbReference type="AlphaFoldDB" id="A0A6A4L2A7"/>
<dbReference type="SUPFAM" id="SSF103481">
    <property type="entry name" value="Multidrug resistance efflux transporter EmrE"/>
    <property type="match status" value="1"/>
</dbReference>
<dbReference type="InterPro" id="IPR037185">
    <property type="entry name" value="EmrE-like"/>
</dbReference>
<dbReference type="EMBL" id="QEFC01002439">
    <property type="protein sequence ID" value="KAE9452210.1"/>
    <property type="molecule type" value="Genomic_DNA"/>
</dbReference>
<feature type="non-terminal residue" evidence="4">
    <location>
        <position position="1"/>
    </location>
</feature>
<proteinExistence type="predicted"/>
<comment type="caution">
    <text evidence="4">The sequence shown here is derived from an EMBL/GenBank/DDBJ whole genome shotgun (WGS) entry which is preliminary data.</text>
</comment>
<reference evidence="4 5" key="1">
    <citation type="journal article" date="2019" name="Genome Biol. Evol.">
        <title>The Rhododendron genome and chromosomal organization provide insight into shared whole-genome duplications across the heath family (Ericaceae).</title>
        <authorList>
            <person name="Soza V.L."/>
            <person name="Lindsley D."/>
            <person name="Waalkes A."/>
            <person name="Ramage E."/>
            <person name="Patwardhan R.P."/>
            <person name="Burton J.N."/>
            <person name="Adey A."/>
            <person name="Kumar A."/>
            <person name="Qiu R."/>
            <person name="Shendure J."/>
            <person name="Hall B."/>
        </authorList>
    </citation>
    <scope>NUCLEOTIDE SEQUENCE [LARGE SCALE GENOMIC DNA]</scope>
    <source>
        <strain evidence="4">RSF 1966-606</strain>
    </source>
</reference>
<evidence type="ECO:0000313" key="4">
    <source>
        <dbReference type="EMBL" id="KAE9452210.1"/>
    </source>
</evidence>
<feature type="signal peptide" evidence="3">
    <location>
        <begin position="1"/>
        <end position="23"/>
    </location>
</feature>
<keyword evidence="2" id="KW-1133">Transmembrane helix</keyword>
<dbReference type="GO" id="GO:0016020">
    <property type="term" value="C:membrane"/>
    <property type="evidence" value="ECO:0007669"/>
    <property type="project" value="TreeGrafter"/>
</dbReference>
<dbReference type="PANTHER" id="PTHR23051:SF12">
    <property type="entry name" value="OS04G0645600 PROTEIN"/>
    <property type="match status" value="1"/>
</dbReference>
<feature type="transmembrane region" description="Helical" evidence="2">
    <location>
        <begin position="72"/>
        <end position="90"/>
    </location>
</feature>
<dbReference type="Proteomes" id="UP000428333">
    <property type="component" value="Linkage Group LG09"/>
</dbReference>
<dbReference type="PANTHER" id="PTHR23051">
    <property type="entry name" value="SOLUTE CARRIER FAMILY 35, MEMBER F5"/>
    <property type="match status" value="1"/>
</dbReference>
<keyword evidence="2" id="KW-0812">Transmembrane</keyword>
<organism evidence="4 5">
    <name type="scientific">Rhododendron williamsianum</name>
    <dbReference type="NCBI Taxonomy" id="262921"/>
    <lineage>
        <taxon>Eukaryota</taxon>
        <taxon>Viridiplantae</taxon>
        <taxon>Streptophyta</taxon>
        <taxon>Embryophyta</taxon>
        <taxon>Tracheophyta</taxon>
        <taxon>Spermatophyta</taxon>
        <taxon>Magnoliopsida</taxon>
        <taxon>eudicotyledons</taxon>
        <taxon>Gunneridae</taxon>
        <taxon>Pentapetalae</taxon>
        <taxon>asterids</taxon>
        <taxon>Ericales</taxon>
        <taxon>Ericaceae</taxon>
        <taxon>Ericoideae</taxon>
        <taxon>Rhodoreae</taxon>
        <taxon>Rhododendron</taxon>
    </lineage>
</organism>
<dbReference type="OrthoDB" id="1436450at2759"/>
<evidence type="ECO:0000256" key="1">
    <source>
        <dbReference type="ARBA" id="ARBA00004141"/>
    </source>
</evidence>
<gene>
    <name evidence="4" type="ORF">C3L33_15912</name>
</gene>
<keyword evidence="5" id="KW-1185">Reference proteome</keyword>
<feature type="transmembrane region" description="Helical" evidence="2">
    <location>
        <begin position="33"/>
        <end position="51"/>
    </location>
</feature>
<evidence type="ECO:0000256" key="2">
    <source>
        <dbReference type="SAM" id="Phobius"/>
    </source>
</evidence>
<feature type="transmembrane region" description="Helical" evidence="2">
    <location>
        <begin position="368"/>
        <end position="395"/>
    </location>
</feature>
<protein>
    <submittedName>
        <fullName evidence="4">Uncharacterized protein</fullName>
    </submittedName>
</protein>
<feature type="transmembrane region" description="Helical" evidence="2">
    <location>
        <begin position="407"/>
        <end position="430"/>
    </location>
</feature>
<feature type="chain" id="PRO_5025515525" evidence="3">
    <location>
        <begin position="24"/>
        <end position="435"/>
    </location>
</feature>
<accession>A0A6A4L2A7</accession>
<feature type="transmembrane region" description="Helical" evidence="2">
    <location>
        <begin position="278"/>
        <end position="298"/>
    </location>
</feature>
<evidence type="ECO:0000313" key="5">
    <source>
        <dbReference type="Proteomes" id="UP000428333"/>
    </source>
</evidence>
<feature type="transmembrane region" description="Helical" evidence="2">
    <location>
        <begin position="207"/>
        <end position="229"/>
    </location>
</feature>
<keyword evidence="3" id="KW-0732">Signal</keyword>
<sequence length="435" mass="47302">MGWRYRAGLFLIAAVVIIWVSSAEVTQVSFLSLIHISCLGYFGFVKIRVVFHGMHSGRKGQGIFTDYKQPFAVTYLGASLMVVYLPIAFIKDCICTMIRKRSCKNGRSAAISSGSPAGVSSPLKRIGVHKIFELELEGPLNRKDSEVDLSSQEEGMPLVAKHSDDADMLKPHKEHTNREVAAYGFYIAPIWFITEYLSNAALARTSVASTTVLSSTSGLFTLFIGAFLGQDSLNMTRVVAVFVSMAGVAMTTLGKTWASDDSQLDSSGNGKRSLVGDLFGLLSAMSYGLFTVLLKKFSGEEGERVDVQKLFGYIGLFTLSLTVTLVIFHSVWPLTALGIEPKFTLPHSAKLDEVVIANGFVGSVLSDYFWALCVVWTTPLVATLGMSLTIPLAMVADMVIHGRHYSAIYILGSVQVFAGFVIANLSNGFFKNLGF</sequence>
<evidence type="ECO:0000256" key="3">
    <source>
        <dbReference type="SAM" id="SignalP"/>
    </source>
</evidence>
<keyword evidence="2" id="KW-0472">Membrane</keyword>
<feature type="transmembrane region" description="Helical" evidence="2">
    <location>
        <begin position="310"/>
        <end position="332"/>
    </location>
</feature>